<keyword evidence="1" id="KW-1133">Transmembrane helix</keyword>
<keyword evidence="3" id="KW-1185">Reference proteome</keyword>
<accession>A0A1I3TU77</accession>
<dbReference type="RefSeq" id="WP_008108862.1">
    <property type="nucleotide sequence ID" value="NZ_FOSD01000002.1"/>
</dbReference>
<protein>
    <recommendedName>
        <fullName evidence="4">YoaK family small membrane protein</fullName>
    </recommendedName>
</protein>
<dbReference type="Proteomes" id="UP000198841">
    <property type="component" value="Unassembled WGS sequence"/>
</dbReference>
<gene>
    <name evidence="2" type="ORF">SAMN05518863_102524</name>
</gene>
<name>A0A1I3TU77_9GAMM</name>
<reference evidence="2 3" key="1">
    <citation type="submission" date="2016-10" db="EMBL/GenBank/DDBJ databases">
        <authorList>
            <person name="Varghese N."/>
            <person name="Submissions S."/>
        </authorList>
    </citation>
    <scope>NUCLEOTIDE SEQUENCE [LARGE SCALE GENOMIC DNA]</scope>
    <source>
        <strain evidence="2 3">YR512</strain>
    </source>
</reference>
<keyword evidence="1" id="KW-0812">Transmembrane</keyword>
<dbReference type="NCBIfam" id="NF033821">
    <property type="entry name" value="YoaK"/>
    <property type="match status" value="1"/>
</dbReference>
<dbReference type="InterPro" id="IPR047839">
    <property type="entry name" value="YoaK-like"/>
</dbReference>
<organism evidence="2 3">
    <name type="scientific">Candidatus Pantoea symbiotica</name>
    <dbReference type="NCBI Taxonomy" id="1884370"/>
    <lineage>
        <taxon>Bacteria</taxon>
        <taxon>Pseudomonadati</taxon>
        <taxon>Pseudomonadota</taxon>
        <taxon>Gammaproteobacteria</taxon>
        <taxon>Enterobacterales</taxon>
        <taxon>Erwiniaceae</taxon>
        <taxon>Pantoea</taxon>
    </lineage>
</organism>
<comment type="caution">
    <text evidence="2">The sequence shown here is derived from an EMBL/GenBank/DDBJ whole genome shotgun (WGS) entry which is preliminary data.</text>
</comment>
<evidence type="ECO:0000313" key="2">
    <source>
        <dbReference type="EMBL" id="SFJ74170.1"/>
    </source>
</evidence>
<evidence type="ECO:0000313" key="3">
    <source>
        <dbReference type="Proteomes" id="UP000198841"/>
    </source>
</evidence>
<feature type="transmembrane region" description="Helical" evidence="1">
    <location>
        <begin position="6"/>
        <end position="29"/>
    </location>
</feature>
<keyword evidence="1" id="KW-0472">Membrane</keyword>
<dbReference type="EMBL" id="FOSD01000002">
    <property type="protein sequence ID" value="SFJ74170.1"/>
    <property type="molecule type" value="Genomic_DNA"/>
</dbReference>
<sequence length="32" mass="3264">MKIGLLFPIAIIIAGVSFLAWFIASGAAMPGS</sequence>
<proteinExistence type="predicted"/>
<evidence type="ECO:0000256" key="1">
    <source>
        <dbReference type="SAM" id="Phobius"/>
    </source>
</evidence>
<evidence type="ECO:0008006" key="4">
    <source>
        <dbReference type="Google" id="ProtNLM"/>
    </source>
</evidence>